<feature type="non-terminal residue" evidence="2">
    <location>
        <position position="76"/>
    </location>
</feature>
<reference evidence="2 3" key="1">
    <citation type="journal article" date="2015" name="Nature">
        <title>rRNA introns, odd ribosomes, and small enigmatic genomes across a large radiation of phyla.</title>
        <authorList>
            <person name="Brown C.T."/>
            <person name="Hug L.A."/>
            <person name="Thomas B.C."/>
            <person name="Sharon I."/>
            <person name="Castelle C.J."/>
            <person name="Singh A."/>
            <person name="Wilkins M.J."/>
            <person name="Williams K.H."/>
            <person name="Banfield J.F."/>
        </authorList>
    </citation>
    <scope>NUCLEOTIDE SEQUENCE [LARGE SCALE GENOMIC DNA]</scope>
</reference>
<gene>
    <name evidence="2" type="ORF">UU70_C0013G0001</name>
</gene>
<protein>
    <submittedName>
        <fullName evidence="2">Uncharacterized protein</fullName>
    </submittedName>
</protein>
<comment type="caution">
    <text evidence="2">The sequence shown here is derived from an EMBL/GenBank/DDBJ whole genome shotgun (WGS) entry which is preliminary data.</text>
</comment>
<keyword evidence="1" id="KW-0732">Signal</keyword>
<evidence type="ECO:0000256" key="1">
    <source>
        <dbReference type="SAM" id="SignalP"/>
    </source>
</evidence>
<accession>A0A0G0WNA1</accession>
<name>A0A0G0WNA1_9BACT</name>
<dbReference type="EMBL" id="LCBQ01000013">
    <property type="protein sequence ID" value="KKS13557.1"/>
    <property type="molecule type" value="Genomic_DNA"/>
</dbReference>
<proteinExistence type="predicted"/>
<organism evidence="2 3">
    <name type="scientific">Candidatus Yanofskybacteria bacterium GW2011_GWA1_41_6</name>
    <dbReference type="NCBI Taxonomy" id="1619020"/>
    <lineage>
        <taxon>Bacteria</taxon>
        <taxon>Candidatus Yanofskyibacteriota</taxon>
    </lineage>
</organism>
<dbReference type="Proteomes" id="UP000034380">
    <property type="component" value="Unassembled WGS sequence"/>
</dbReference>
<evidence type="ECO:0000313" key="2">
    <source>
        <dbReference type="EMBL" id="KKS13557.1"/>
    </source>
</evidence>
<feature type="chain" id="PRO_5002535173" evidence="1">
    <location>
        <begin position="27"/>
        <end position="76"/>
    </location>
</feature>
<evidence type="ECO:0000313" key="3">
    <source>
        <dbReference type="Proteomes" id="UP000034380"/>
    </source>
</evidence>
<sequence length="76" mass="8159">MNMSKSKIFIGLVVTVALASFSTAFLNTKANQVDTGWIDASQFSGSVSSLCGRYQGEVWGEGNRRFSIPASVLNLP</sequence>
<feature type="signal peptide" evidence="1">
    <location>
        <begin position="1"/>
        <end position="26"/>
    </location>
</feature>
<dbReference type="AlphaFoldDB" id="A0A0G0WNA1"/>